<gene>
    <name evidence="3" type="ORF">SNE40_016243</name>
</gene>
<dbReference type="Proteomes" id="UP001347796">
    <property type="component" value="Unassembled WGS sequence"/>
</dbReference>
<dbReference type="PANTHER" id="PTHR23248">
    <property type="entry name" value="PHOSPHOLIPID SCRAMBLASE-RELATED"/>
    <property type="match status" value="1"/>
</dbReference>
<comment type="caution">
    <text evidence="3">The sequence shown here is derived from an EMBL/GenBank/DDBJ whole genome shotgun (WGS) entry which is preliminary data.</text>
</comment>
<dbReference type="GO" id="GO:0005886">
    <property type="term" value="C:plasma membrane"/>
    <property type="evidence" value="ECO:0007669"/>
    <property type="project" value="TreeGrafter"/>
</dbReference>
<dbReference type="SUPFAM" id="SSF54518">
    <property type="entry name" value="Tubby C-terminal domain-like"/>
    <property type="match status" value="1"/>
</dbReference>
<dbReference type="AlphaFoldDB" id="A0AAN8JAY2"/>
<reference evidence="3 4" key="1">
    <citation type="submission" date="2024-01" db="EMBL/GenBank/DDBJ databases">
        <title>The genome of the rayed Mediterranean limpet Patella caerulea (Linnaeus, 1758).</title>
        <authorList>
            <person name="Anh-Thu Weber A."/>
            <person name="Halstead-Nussloch G."/>
        </authorList>
    </citation>
    <scope>NUCLEOTIDE SEQUENCE [LARGE SCALE GENOMIC DNA]</scope>
    <source>
        <strain evidence="3">AATW-2023a</strain>
        <tissue evidence="3">Whole specimen</tissue>
    </source>
</reference>
<comment type="similarity">
    <text evidence="1 2">Belongs to the phospholipid scramblase family.</text>
</comment>
<evidence type="ECO:0000313" key="4">
    <source>
        <dbReference type="Proteomes" id="UP001347796"/>
    </source>
</evidence>
<proteinExistence type="inferred from homology"/>
<name>A0AAN8JAY2_PATCE</name>
<evidence type="ECO:0000313" key="3">
    <source>
        <dbReference type="EMBL" id="KAK6172626.1"/>
    </source>
</evidence>
<accession>A0AAN8JAY2</accession>
<dbReference type="InterPro" id="IPR005552">
    <property type="entry name" value="Scramblase"/>
</dbReference>
<evidence type="ECO:0000256" key="2">
    <source>
        <dbReference type="RuleBase" id="RU363116"/>
    </source>
</evidence>
<dbReference type="GO" id="GO:0017128">
    <property type="term" value="F:phospholipid scramblase activity"/>
    <property type="evidence" value="ECO:0007669"/>
    <property type="project" value="InterPro"/>
</dbReference>
<dbReference type="Pfam" id="PF03803">
    <property type="entry name" value="Scramblase"/>
    <property type="match status" value="1"/>
</dbReference>
<keyword evidence="2" id="KW-0106">Calcium</keyword>
<keyword evidence="2" id="KW-0564">Palmitate</keyword>
<comment type="cofactor">
    <cofactor evidence="2">
        <name>Ca(2+)</name>
        <dbReference type="ChEBI" id="CHEBI:29108"/>
    </cofactor>
</comment>
<organism evidence="3 4">
    <name type="scientific">Patella caerulea</name>
    <name type="common">Rayed Mediterranean limpet</name>
    <dbReference type="NCBI Taxonomy" id="87958"/>
    <lineage>
        <taxon>Eukaryota</taxon>
        <taxon>Metazoa</taxon>
        <taxon>Spiralia</taxon>
        <taxon>Lophotrochozoa</taxon>
        <taxon>Mollusca</taxon>
        <taxon>Gastropoda</taxon>
        <taxon>Patellogastropoda</taxon>
        <taxon>Patelloidea</taxon>
        <taxon>Patellidae</taxon>
        <taxon>Patella</taxon>
    </lineage>
</organism>
<keyword evidence="2" id="KW-0449">Lipoprotein</keyword>
<protein>
    <recommendedName>
        <fullName evidence="2">Phospholipid scramblase</fullName>
    </recommendedName>
</protein>
<comment type="function">
    <text evidence="2">May mediate accelerated ATP-independent bidirectional transbilayer migration of phospholipids upon binding calcium ions that results in a loss of phospholipid asymmetry in the plasma membrane.</text>
</comment>
<dbReference type="PANTHER" id="PTHR23248:SF9">
    <property type="entry name" value="PHOSPHOLIPID SCRAMBLASE"/>
    <property type="match status" value="1"/>
</dbReference>
<sequence length="254" mass="28519">MSQGGTVISQPQAGEKGQQFQMMAAPPPNIVVPGGLPPGLAYLAQLSEVRVHQILELLEVITGFEKNNRYSICNEGEQQFMFAKEDTDCCTRQMCGTARPFVMNITDTHEQPLIQLHRPFRCQGSCLWCCYLQEMEIQSPPGNKVGEVKEVWTCMTPKYHVYDATGTPIFTIIGDCCYCKCCTDVMFRVLEGVDDGGQEVGQIVKHWGGCREMFGGANDFSLRFPANMDLMKKTILMGATFLIDFNYFEYRGNN</sequence>
<keyword evidence="4" id="KW-1185">Reference proteome</keyword>
<dbReference type="InterPro" id="IPR025659">
    <property type="entry name" value="Tubby-like_C"/>
</dbReference>
<dbReference type="EMBL" id="JAZGQO010000011">
    <property type="protein sequence ID" value="KAK6172626.1"/>
    <property type="molecule type" value="Genomic_DNA"/>
</dbReference>
<evidence type="ECO:0000256" key="1">
    <source>
        <dbReference type="ARBA" id="ARBA00005350"/>
    </source>
</evidence>